<dbReference type="SUPFAM" id="SSF103088">
    <property type="entry name" value="OmpA-like"/>
    <property type="match status" value="1"/>
</dbReference>
<keyword evidence="8" id="KW-1185">Reference proteome</keyword>
<protein>
    <submittedName>
        <fullName evidence="7">OmpA family protein</fullName>
    </submittedName>
</protein>
<dbReference type="PROSITE" id="PS51123">
    <property type="entry name" value="OMPA_2"/>
    <property type="match status" value="1"/>
</dbReference>
<dbReference type="Gene3D" id="3.30.1330.60">
    <property type="entry name" value="OmpA-like domain"/>
    <property type="match status" value="1"/>
</dbReference>
<comment type="subcellular location">
    <subcellularLocation>
        <location evidence="1">Cell outer membrane</location>
    </subcellularLocation>
</comment>
<dbReference type="InterPro" id="IPR050330">
    <property type="entry name" value="Bact_OuterMem_StrucFunc"/>
</dbReference>
<accession>A0ABU9G188</accession>
<dbReference type="InterPro" id="IPR036737">
    <property type="entry name" value="OmpA-like_sf"/>
</dbReference>
<evidence type="ECO:0000256" key="1">
    <source>
        <dbReference type="ARBA" id="ARBA00004442"/>
    </source>
</evidence>
<keyword evidence="5" id="KW-0732">Signal</keyword>
<dbReference type="InterPro" id="IPR006665">
    <property type="entry name" value="OmpA-like"/>
</dbReference>
<keyword evidence="2 4" id="KW-0472">Membrane</keyword>
<evidence type="ECO:0000256" key="4">
    <source>
        <dbReference type="PROSITE-ProRule" id="PRU00473"/>
    </source>
</evidence>
<organism evidence="7 8">
    <name type="scientific">Marinomonas arenicola</name>
    <dbReference type="NCBI Taxonomy" id="569601"/>
    <lineage>
        <taxon>Bacteria</taxon>
        <taxon>Pseudomonadati</taxon>
        <taxon>Pseudomonadota</taxon>
        <taxon>Gammaproteobacteria</taxon>
        <taxon>Oceanospirillales</taxon>
        <taxon>Oceanospirillaceae</taxon>
        <taxon>Marinomonas</taxon>
    </lineage>
</organism>
<evidence type="ECO:0000313" key="8">
    <source>
        <dbReference type="Proteomes" id="UP001379949"/>
    </source>
</evidence>
<dbReference type="InterPro" id="IPR006664">
    <property type="entry name" value="OMP_bac"/>
</dbReference>
<dbReference type="CDD" id="cd07185">
    <property type="entry name" value="OmpA_C-like"/>
    <property type="match status" value="1"/>
</dbReference>
<dbReference type="PRINTS" id="PR01021">
    <property type="entry name" value="OMPADOMAIN"/>
</dbReference>
<evidence type="ECO:0000256" key="3">
    <source>
        <dbReference type="ARBA" id="ARBA00023237"/>
    </source>
</evidence>
<evidence type="ECO:0000313" key="7">
    <source>
        <dbReference type="EMBL" id="MEL0612220.1"/>
    </source>
</evidence>
<gene>
    <name evidence="7" type="ORF">V6242_03615</name>
</gene>
<evidence type="ECO:0000259" key="6">
    <source>
        <dbReference type="PROSITE" id="PS51123"/>
    </source>
</evidence>
<dbReference type="Proteomes" id="UP001379949">
    <property type="component" value="Unassembled WGS sequence"/>
</dbReference>
<sequence length="203" mass="22650">MAIKYLLLFILSVVSSALYAADDFSLYGKNFNPQSIKDDDHDGVINSRDACPNTPLGALVTLQGCPEKSSSVFSMDMQILFKPNKSVVSPRFYGKIQQLANFLMDNPETKVRIEGHTDNAGEAKINQQLSQDRANAVSEILIGKFRIAPRRVTAVGYGNRKPIASNSTDEGKMKNRRVVAEVYSNQKRSLQKWTIYSVDQDIK</sequence>
<keyword evidence="3" id="KW-0998">Cell outer membrane</keyword>
<dbReference type="RefSeq" id="WP_341563609.1">
    <property type="nucleotide sequence ID" value="NZ_JBAKAQ010000002.1"/>
</dbReference>
<dbReference type="Pfam" id="PF00691">
    <property type="entry name" value="OmpA"/>
    <property type="match status" value="1"/>
</dbReference>
<evidence type="ECO:0000256" key="5">
    <source>
        <dbReference type="SAM" id="SignalP"/>
    </source>
</evidence>
<evidence type="ECO:0000256" key="2">
    <source>
        <dbReference type="ARBA" id="ARBA00023136"/>
    </source>
</evidence>
<feature type="domain" description="OmpA-like" evidence="6">
    <location>
        <begin position="68"/>
        <end position="186"/>
    </location>
</feature>
<name>A0ABU9G188_9GAMM</name>
<dbReference type="PANTHER" id="PTHR30329">
    <property type="entry name" value="STATOR ELEMENT OF FLAGELLAR MOTOR COMPLEX"/>
    <property type="match status" value="1"/>
</dbReference>
<dbReference type="PANTHER" id="PTHR30329:SF21">
    <property type="entry name" value="LIPOPROTEIN YIAD-RELATED"/>
    <property type="match status" value="1"/>
</dbReference>
<dbReference type="EMBL" id="JBAKAR010000002">
    <property type="protein sequence ID" value="MEL0612220.1"/>
    <property type="molecule type" value="Genomic_DNA"/>
</dbReference>
<proteinExistence type="predicted"/>
<comment type="caution">
    <text evidence="7">The sequence shown here is derived from an EMBL/GenBank/DDBJ whole genome shotgun (WGS) entry which is preliminary data.</text>
</comment>
<feature type="chain" id="PRO_5045294454" evidence="5">
    <location>
        <begin position="21"/>
        <end position="203"/>
    </location>
</feature>
<feature type="signal peptide" evidence="5">
    <location>
        <begin position="1"/>
        <end position="20"/>
    </location>
</feature>
<reference evidence="7 8" key="1">
    <citation type="submission" date="2024-02" db="EMBL/GenBank/DDBJ databases">
        <title>Bacteria isolated from the canopy kelp, Nereocystis luetkeana.</title>
        <authorList>
            <person name="Pfister C.A."/>
            <person name="Younker I.T."/>
            <person name="Light S.H."/>
        </authorList>
    </citation>
    <scope>NUCLEOTIDE SEQUENCE [LARGE SCALE GENOMIC DNA]</scope>
    <source>
        <strain evidence="7 8">TI.4.07</strain>
    </source>
</reference>